<protein>
    <submittedName>
        <fullName evidence="2">Uncharacterized protein</fullName>
    </submittedName>
</protein>
<keyword evidence="3" id="KW-1185">Reference proteome</keyword>
<organism evidence="2 3">
    <name type="scientific">Microthyrium microscopicum</name>
    <dbReference type="NCBI Taxonomy" id="703497"/>
    <lineage>
        <taxon>Eukaryota</taxon>
        <taxon>Fungi</taxon>
        <taxon>Dikarya</taxon>
        <taxon>Ascomycota</taxon>
        <taxon>Pezizomycotina</taxon>
        <taxon>Dothideomycetes</taxon>
        <taxon>Dothideomycetes incertae sedis</taxon>
        <taxon>Microthyriales</taxon>
        <taxon>Microthyriaceae</taxon>
        <taxon>Microthyrium</taxon>
    </lineage>
</organism>
<sequence length="419" mass="47251">MRSLLEAMGLFDIRIVVGFFLVLIGISVAIRKRLTQTRKIGSVEDVKTNPYEDIEPLKDFDWTNVDHVKLRPFRDVYHLTMGLQSCSLSEIVLMDKTYSEKVQLRQQLIAERPDETIGFNPVARDAVFELYSWIFENYLPKRFPSMFKAEDKLTEKGLRSRYVRNLVTQDLVPLSVPTPEECLKTIGRHVDCEFAILLPISDPNAAPFRAVPTMEPKEVFHMHAFVLAFPSGFTPRLKLGLPLAGIHGPVPGYSIKLEKSMDRYFASLPYGKVVQRANWSISTDSVLFKLGGLHIDIRVADDTASKSNGRPKANIEMAPPTYTPTDEEIAKWAEETKKVDPLKCSLRMERQTLHRLEKSGAIIFGFKTILEPLSEIKKEGSGPKLAGALNGLRAGGVPAMDVYKDAVIWREPLVEYLTS</sequence>
<name>A0A6A6U0R5_9PEZI</name>
<gene>
    <name evidence="2" type="ORF">BT63DRAFT_459111</name>
</gene>
<dbReference type="Proteomes" id="UP000799302">
    <property type="component" value="Unassembled WGS sequence"/>
</dbReference>
<evidence type="ECO:0000313" key="3">
    <source>
        <dbReference type="Proteomes" id="UP000799302"/>
    </source>
</evidence>
<accession>A0A6A6U0R5</accession>
<reference evidence="2" key="1">
    <citation type="journal article" date="2020" name="Stud. Mycol.">
        <title>101 Dothideomycetes genomes: a test case for predicting lifestyles and emergence of pathogens.</title>
        <authorList>
            <person name="Haridas S."/>
            <person name="Albert R."/>
            <person name="Binder M."/>
            <person name="Bloem J."/>
            <person name="Labutti K."/>
            <person name="Salamov A."/>
            <person name="Andreopoulos B."/>
            <person name="Baker S."/>
            <person name="Barry K."/>
            <person name="Bills G."/>
            <person name="Bluhm B."/>
            <person name="Cannon C."/>
            <person name="Castanera R."/>
            <person name="Culley D."/>
            <person name="Daum C."/>
            <person name="Ezra D."/>
            <person name="Gonzalez J."/>
            <person name="Henrissat B."/>
            <person name="Kuo A."/>
            <person name="Liang C."/>
            <person name="Lipzen A."/>
            <person name="Lutzoni F."/>
            <person name="Magnuson J."/>
            <person name="Mondo S."/>
            <person name="Nolan M."/>
            <person name="Ohm R."/>
            <person name="Pangilinan J."/>
            <person name="Park H.-J."/>
            <person name="Ramirez L."/>
            <person name="Alfaro M."/>
            <person name="Sun H."/>
            <person name="Tritt A."/>
            <person name="Yoshinaga Y."/>
            <person name="Zwiers L.-H."/>
            <person name="Turgeon B."/>
            <person name="Goodwin S."/>
            <person name="Spatafora J."/>
            <person name="Crous P."/>
            <person name="Grigoriev I."/>
        </authorList>
    </citation>
    <scope>NUCLEOTIDE SEQUENCE</scope>
    <source>
        <strain evidence="2">CBS 115976</strain>
    </source>
</reference>
<keyword evidence="1" id="KW-1133">Transmembrane helix</keyword>
<dbReference type="AlphaFoldDB" id="A0A6A6U0R5"/>
<evidence type="ECO:0000313" key="2">
    <source>
        <dbReference type="EMBL" id="KAF2665530.1"/>
    </source>
</evidence>
<dbReference type="Pfam" id="PF11927">
    <property type="entry name" value="HODM_asu-like"/>
    <property type="match status" value="1"/>
</dbReference>
<dbReference type="OrthoDB" id="5043642at2759"/>
<dbReference type="EMBL" id="MU004240">
    <property type="protein sequence ID" value="KAF2665530.1"/>
    <property type="molecule type" value="Genomic_DNA"/>
</dbReference>
<feature type="transmembrane region" description="Helical" evidence="1">
    <location>
        <begin position="12"/>
        <end position="30"/>
    </location>
</feature>
<proteinExistence type="predicted"/>
<keyword evidence="1" id="KW-0812">Transmembrane</keyword>
<evidence type="ECO:0000256" key="1">
    <source>
        <dbReference type="SAM" id="Phobius"/>
    </source>
</evidence>
<keyword evidence="1" id="KW-0472">Membrane</keyword>
<dbReference type="InterPro" id="IPR021848">
    <property type="entry name" value="HODM_asu-like"/>
</dbReference>